<protein>
    <submittedName>
        <fullName evidence="1">Uncharacterized protein</fullName>
    </submittedName>
</protein>
<proteinExistence type="predicted"/>
<dbReference type="EMBL" id="BK032510">
    <property type="protein sequence ID" value="DAF44137.1"/>
    <property type="molecule type" value="Genomic_DNA"/>
</dbReference>
<organism evidence="1">
    <name type="scientific">Myoviridae sp. ctNQV2</name>
    <dbReference type="NCBI Taxonomy" id="2827683"/>
    <lineage>
        <taxon>Viruses</taxon>
        <taxon>Duplodnaviria</taxon>
        <taxon>Heunggongvirae</taxon>
        <taxon>Uroviricota</taxon>
        <taxon>Caudoviricetes</taxon>
    </lineage>
</organism>
<reference evidence="1" key="1">
    <citation type="journal article" date="2021" name="Proc. Natl. Acad. Sci. U.S.A.">
        <title>A Catalog of Tens of Thousands of Viruses from Human Metagenomes Reveals Hidden Associations with Chronic Diseases.</title>
        <authorList>
            <person name="Tisza M.J."/>
            <person name="Buck C.B."/>
        </authorList>
    </citation>
    <scope>NUCLEOTIDE SEQUENCE</scope>
    <source>
        <strain evidence="1">CtNQV2</strain>
    </source>
</reference>
<name>A0A8S5RZM8_9CAUD</name>
<accession>A0A8S5RZM8</accession>
<evidence type="ECO:0000313" key="1">
    <source>
        <dbReference type="EMBL" id="DAF44137.1"/>
    </source>
</evidence>
<sequence>MKKIIVKQNMLIEGLINDEKDDIKLPKHLVKSLSSHKTSLGDHPSFPPEDEDCFDYKIVNKRFKNLYDELSKFDDIGELSEENLTNVLGKLVHECQKIEKPLKNNLEKLCTNLVNDLFNIPKDSISFSCELVDRIDNSGKRLTPEKTDDIEVDGVEDLDRLSKEVYKRRLVNSLIQGAALKYSSDIQAFVKDIYALNYKLPTLYEKITKINSFLLFFKADIDDEKSRTDAGNVDVHLGNDIEQATIEAKGIIFPILLNESFRGFLELFAAHGLPKKRDDALYVIKKSDFLLAEPWDMRLGYSLWEMVSDIIKIDSFDPVEVGIPFIFTELVSLPADEFHQFMKEIFAKTKKGKEAMKEMIQFILHEKEKDDFDAYLDDKNSQVAVIGDDECFLPEELDCI</sequence>